<evidence type="ECO:0000313" key="1">
    <source>
        <dbReference type="EMBL" id="CAH3173253.1"/>
    </source>
</evidence>
<dbReference type="Proteomes" id="UP001159405">
    <property type="component" value="Unassembled WGS sequence"/>
</dbReference>
<gene>
    <name evidence="1" type="ORF">PLOB_00013581</name>
</gene>
<dbReference type="EMBL" id="CALNXK010000180">
    <property type="protein sequence ID" value="CAH3173253.1"/>
    <property type="molecule type" value="Genomic_DNA"/>
</dbReference>
<protein>
    <submittedName>
        <fullName evidence="1">Uncharacterized protein</fullName>
    </submittedName>
</protein>
<reference evidence="1 2" key="1">
    <citation type="submission" date="2022-05" db="EMBL/GenBank/DDBJ databases">
        <authorList>
            <consortium name="Genoscope - CEA"/>
            <person name="William W."/>
        </authorList>
    </citation>
    <scope>NUCLEOTIDE SEQUENCE [LARGE SCALE GENOMIC DNA]</scope>
</reference>
<accession>A0ABN8R1M6</accession>
<evidence type="ECO:0000313" key="2">
    <source>
        <dbReference type="Proteomes" id="UP001159405"/>
    </source>
</evidence>
<name>A0ABN8R1M6_9CNID</name>
<proteinExistence type="predicted"/>
<comment type="caution">
    <text evidence="1">The sequence shown here is derived from an EMBL/GenBank/DDBJ whole genome shotgun (WGS) entry which is preliminary data.</text>
</comment>
<keyword evidence="2" id="KW-1185">Reference proteome</keyword>
<organism evidence="1 2">
    <name type="scientific">Porites lobata</name>
    <dbReference type="NCBI Taxonomy" id="104759"/>
    <lineage>
        <taxon>Eukaryota</taxon>
        <taxon>Metazoa</taxon>
        <taxon>Cnidaria</taxon>
        <taxon>Anthozoa</taxon>
        <taxon>Hexacorallia</taxon>
        <taxon>Scleractinia</taxon>
        <taxon>Fungiina</taxon>
        <taxon>Poritidae</taxon>
        <taxon>Porites</taxon>
    </lineage>
</organism>
<sequence length="212" mass="24254">MHRKLAQRINVKIEETQGLDMCTVSVHNMLHIHEDIINFSATDNYWCAVFERAVKDYIKRSNNCNNYLILLINQNKNNDCSNNLLRRAESINNPDRALCKLIGVVRSVEMARAICRKDGQHSLLLGSSKRVCQLTRDDHIKIAAALSLSPTEISAVPTITKKCFLINVKVWCYQARIVSLSLLKAVKKWYLFTIFCLLDMREEIVCCLGRAV</sequence>